<dbReference type="EMBL" id="VDLU01000001">
    <property type="protein sequence ID" value="TNJ30258.1"/>
    <property type="molecule type" value="Genomic_DNA"/>
</dbReference>
<dbReference type="Proteomes" id="UP000315496">
    <property type="component" value="Chromosome 1"/>
</dbReference>
<protein>
    <submittedName>
        <fullName evidence="3">Uncharacterized protein</fullName>
    </submittedName>
</protein>
<evidence type="ECO:0000256" key="1">
    <source>
        <dbReference type="SAM" id="Coils"/>
    </source>
</evidence>
<dbReference type="VEuPathDB" id="GiardiaDB:GMRT_14203"/>
<sequence>MLEDLQVNLVGNVSRGVLRVLKEAVALIGKGYSVTFATDTISYESIIEALSECRLTLLDARFHNLFRYTSLLQYMQGRSELLDKPAEFLKSITAGIERGVPGVLCILEYGSFLDIPYSLVTPQRLISGLYKLVGKPLEEEHTSPNVILYFVFQGKMLSSQELLYLICNVPRIHINGELLLNPERTGLAVPLNVSLDMLNSMLNDRFIQTFTTILRERNQLQEKGDRLELELKALEEKYSSLKGVVDNYLQAEPGASRDSLESAVKDTVPTSTPSALPSSVPSSDLTPSALSVNTNMSWMIGTDYYPPPSSTPLQRASVPSPGPVLHFLAENLSGDGSEAIAPAPLSAIRKRRAPIRLQWTTDSPAPAPASDENHPPTDPPRPGLRMLKPRDAQ</sequence>
<feature type="region of interest" description="Disordered" evidence="2">
    <location>
        <begin position="256"/>
        <end position="287"/>
    </location>
</feature>
<comment type="caution">
    <text evidence="3">The sequence shown here is derived from an EMBL/GenBank/DDBJ whole genome shotgun (WGS) entry which is preliminary data.</text>
</comment>
<feature type="compositionally biased region" description="Polar residues" evidence="2">
    <location>
        <begin position="268"/>
        <end position="287"/>
    </location>
</feature>
<feature type="region of interest" description="Disordered" evidence="2">
    <location>
        <begin position="355"/>
        <end position="393"/>
    </location>
</feature>
<feature type="coiled-coil region" evidence="1">
    <location>
        <begin position="217"/>
        <end position="251"/>
    </location>
</feature>
<evidence type="ECO:0000313" key="4">
    <source>
        <dbReference type="Proteomes" id="UP000315496"/>
    </source>
</evidence>
<proteinExistence type="predicted"/>
<gene>
    <name evidence="3" type="ORF">GMRT_14203</name>
</gene>
<keyword evidence="1" id="KW-0175">Coiled coil</keyword>
<dbReference type="OrthoDB" id="10256551at2759"/>
<evidence type="ECO:0000256" key="2">
    <source>
        <dbReference type="SAM" id="MobiDB-lite"/>
    </source>
</evidence>
<organism evidence="3 4">
    <name type="scientific">Giardia muris</name>
    <dbReference type="NCBI Taxonomy" id="5742"/>
    <lineage>
        <taxon>Eukaryota</taxon>
        <taxon>Metamonada</taxon>
        <taxon>Diplomonadida</taxon>
        <taxon>Hexamitidae</taxon>
        <taxon>Giardiinae</taxon>
        <taxon>Giardia</taxon>
    </lineage>
</organism>
<reference evidence="3 4" key="1">
    <citation type="submission" date="2019-05" db="EMBL/GenBank/DDBJ databases">
        <title>The compact genome of Giardia muris reveals important steps in the evolution of intestinal protozoan parasites.</title>
        <authorList>
            <person name="Xu F."/>
            <person name="Jimenez-Gonzalez A."/>
            <person name="Einarsson E."/>
            <person name="Astvaldsson A."/>
            <person name="Peirasmaki D."/>
            <person name="Eckmann L."/>
            <person name="Andersson J.O."/>
            <person name="Svard S.G."/>
            <person name="Jerlstrom-Hultqvist J."/>
        </authorList>
    </citation>
    <scope>NUCLEOTIDE SEQUENCE [LARGE SCALE GENOMIC DNA]</scope>
    <source>
        <strain evidence="3 4">Roberts-Thomson</strain>
    </source>
</reference>
<keyword evidence="4" id="KW-1185">Reference proteome</keyword>
<dbReference type="AlphaFoldDB" id="A0A4Z1T3N4"/>
<accession>A0A4Z1T3N4</accession>
<evidence type="ECO:0000313" key="3">
    <source>
        <dbReference type="EMBL" id="TNJ30258.1"/>
    </source>
</evidence>
<name>A0A4Z1T3N4_GIAMU</name>